<proteinExistence type="inferred from homology"/>
<gene>
    <name evidence="4" type="ORF">DES35_101500</name>
</gene>
<dbReference type="Gene3D" id="3.40.800.10">
    <property type="entry name" value="Ureohydrolase domain"/>
    <property type="match status" value="1"/>
</dbReference>
<protein>
    <submittedName>
        <fullName evidence="4">Arginase family enzyme</fullName>
    </submittedName>
</protein>
<dbReference type="InterPro" id="IPR006035">
    <property type="entry name" value="Ureohydrolase"/>
</dbReference>
<dbReference type="GO" id="GO:0046872">
    <property type="term" value="F:metal ion binding"/>
    <property type="evidence" value="ECO:0007669"/>
    <property type="project" value="UniProtKB-KW"/>
</dbReference>
<dbReference type="RefSeq" id="WP_037360137.1">
    <property type="nucleotide sequence ID" value="NZ_BHZF01000001.1"/>
</dbReference>
<dbReference type="Proteomes" id="UP000253517">
    <property type="component" value="Unassembled WGS sequence"/>
</dbReference>
<dbReference type="PANTHER" id="PTHR11358">
    <property type="entry name" value="ARGINASE/AGMATINASE"/>
    <property type="match status" value="1"/>
</dbReference>
<evidence type="ECO:0000256" key="2">
    <source>
        <dbReference type="ARBA" id="ARBA00022801"/>
    </source>
</evidence>
<evidence type="ECO:0000313" key="5">
    <source>
        <dbReference type="Proteomes" id="UP000253517"/>
    </source>
</evidence>
<dbReference type="InterPro" id="IPR023696">
    <property type="entry name" value="Ureohydrolase_dom_sf"/>
</dbReference>
<evidence type="ECO:0000256" key="1">
    <source>
        <dbReference type="ARBA" id="ARBA00022723"/>
    </source>
</evidence>
<dbReference type="EMBL" id="QPJS01000001">
    <property type="protein sequence ID" value="RCX05216.1"/>
    <property type="molecule type" value="Genomic_DNA"/>
</dbReference>
<name>A0A369AA94_9FLAO</name>
<accession>A0A369AA94</accession>
<dbReference type="PANTHER" id="PTHR11358:SF26">
    <property type="entry name" value="GUANIDINO ACID HYDROLASE, MITOCHONDRIAL"/>
    <property type="match status" value="1"/>
</dbReference>
<keyword evidence="2" id="KW-0378">Hydrolase</keyword>
<dbReference type="PROSITE" id="PS51409">
    <property type="entry name" value="ARGINASE_2"/>
    <property type="match status" value="1"/>
</dbReference>
<sequence>MELSELLYPVSEHLLDDLKDILPHKLGKLIRYHSEFEGLPNLESSKLALIGVAEDRGSIENKGSAAGVDKIRSRFYRLYPGNWQASCIADLGNLRKGNSLKDTYAALQMVCEYLFKNQIIPIVIGGSNDLLYPMYLGFSKLEQYVDITSADAMLDIGTIEEAVNDTNYLSHLVLQKPYILNNFTNIGYQTYLVSPEELQLMDKMFFDHYRLGDLKPIKKVEPLVRSADILSFDMISIKASDNPGHSRSQPNGFTGEEACAIMRYAGLSDKLMAVGLFGYNPAFDHHLISASLAAEMIWYFVEGFFNRKGDYPLTSKRDFLKFTVIIEEGDYELVFYKNPKTSRWWLEVPQIINGDTTMERNILIPCNEEDYQNAVNQEIPVRWWKAYQKTIVI</sequence>
<dbReference type="SUPFAM" id="SSF52768">
    <property type="entry name" value="Arginase/deacetylase"/>
    <property type="match status" value="1"/>
</dbReference>
<reference evidence="4 5" key="1">
    <citation type="submission" date="2018-07" db="EMBL/GenBank/DDBJ databases">
        <title>Genomic Encyclopedia of Type Strains, Phase IV (KMG-IV): sequencing the most valuable type-strain genomes for metagenomic binning, comparative biology and taxonomic classification.</title>
        <authorList>
            <person name="Goeker M."/>
        </authorList>
    </citation>
    <scope>NUCLEOTIDE SEQUENCE [LARGE SCALE GENOMIC DNA]</scope>
    <source>
        <strain evidence="4 5">DSM 21410</strain>
    </source>
</reference>
<evidence type="ECO:0000313" key="4">
    <source>
        <dbReference type="EMBL" id="RCX05216.1"/>
    </source>
</evidence>
<keyword evidence="5" id="KW-1185">Reference proteome</keyword>
<evidence type="ECO:0000256" key="3">
    <source>
        <dbReference type="PROSITE-ProRule" id="PRU00742"/>
    </source>
</evidence>
<organism evidence="4 5">
    <name type="scientific">Schleiferia thermophila</name>
    <dbReference type="NCBI Taxonomy" id="884107"/>
    <lineage>
        <taxon>Bacteria</taxon>
        <taxon>Pseudomonadati</taxon>
        <taxon>Bacteroidota</taxon>
        <taxon>Flavobacteriia</taxon>
        <taxon>Flavobacteriales</taxon>
        <taxon>Schleiferiaceae</taxon>
        <taxon>Schleiferia</taxon>
    </lineage>
</organism>
<dbReference type="CDD" id="cd09988">
    <property type="entry name" value="Formimidoylglutamase"/>
    <property type="match status" value="1"/>
</dbReference>
<dbReference type="GO" id="GO:0033389">
    <property type="term" value="P:putrescine biosynthetic process from arginine, via agmatine"/>
    <property type="evidence" value="ECO:0007669"/>
    <property type="project" value="TreeGrafter"/>
</dbReference>
<dbReference type="Pfam" id="PF00491">
    <property type="entry name" value="Arginase"/>
    <property type="match status" value="1"/>
</dbReference>
<comment type="similarity">
    <text evidence="3">Belongs to the arginase family.</text>
</comment>
<dbReference type="GO" id="GO:0008783">
    <property type="term" value="F:agmatinase activity"/>
    <property type="evidence" value="ECO:0007669"/>
    <property type="project" value="TreeGrafter"/>
</dbReference>
<comment type="caution">
    <text evidence="4">The sequence shown here is derived from an EMBL/GenBank/DDBJ whole genome shotgun (WGS) entry which is preliminary data.</text>
</comment>
<keyword evidence="1" id="KW-0479">Metal-binding</keyword>
<dbReference type="AlphaFoldDB" id="A0A369AA94"/>